<dbReference type="PANTHER" id="PTHR43747">
    <property type="entry name" value="FAD-BINDING PROTEIN"/>
    <property type="match status" value="1"/>
</dbReference>
<name>A0A841V6J0_MICAE</name>
<dbReference type="Proteomes" id="UP000525432">
    <property type="component" value="Unassembled WGS sequence"/>
</dbReference>
<evidence type="ECO:0000256" key="2">
    <source>
        <dbReference type="ARBA" id="ARBA00023033"/>
    </source>
</evidence>
<keyword evidence="1" id="KW-0560">Oxidoreductase</keyword>
<protein>
    <submittedName>
        <fullName evidence="4">Tryptophan 7-halogenase</fullName>
    </submittedName>
</protein>
<comment type="caution">
    <text evidence="4">The sequence shown here is derived from an EMBL/GenBank/DDBJ whole genome shotgun (WGS) entry which is preliminary data.</text>
</comment>
<dbReference type="Gene3D" id="3.50.50.60">
    <property type="entry name" value="FAD/NAD(P)-binding domain"/>
    <property type="match status" value="1"/>
</dbReference>
<reference evidence="4 5" key="1">
    <citation type="submission" date="2020-07" db="EMBL/GenBank/DDBJ databases">
        <title>Genomes of two Microcystis aeruginosa (Cyanobacteria) strains from Florida (USA) with disparate toxicogenic potential.</title>
        <authorList>
            <person name="Lefler F.W."/>
            <person name="Barbosa M."/>
            <person name="Berthold D.E."/>
            <person name="Laughinghouse H.D. IV."/>
        </authorList>
    </citation>
    <scope>NUCLEOTIDE SEQUENCE [LARGE SCALE GENOMIC DNA]</scope>
    <source>
        <strain evidence="4 5">BLCCF158</strain>
    </source>
</reference>
<evidence type="ECO:0000256" key="1">
    <source>
        <dbReference type="ARBA" id="ARBA00023002"/>
    </source>
</evidence>
<sequence length="601" mass="70275">MNFAQLDIAPSKICQEQVYDVVIMGAGFAGICQARHLLLNIPNLKIALIDPRSLERSVKDLKIGESTVEITAIFLFKELGLYEYMIENHAPKYGLSFHWPKNPEKTQTPDDYFHIWMNRSPSIDSFHINRAKFEQDVLQMNREMGAKFYNGRVVDVELTPKDELHTVKVKLDQGEIELKAKHLIDTAGRRFIIGKKTDNLIFDPEQLYGINTGSSWLRVKNVDRSIYYDNYRPSNGGASRYYTTNHWFGHGHWIWMLPIDRNEKELSIGVVYHKNIIPLNQINTLDKLTSFLEANQTIVFNIIKSGEIVDFHHLPRLAHNSKKIISEDNWYVLGDAAQMFDPLYSPGLVLAVLGIESTTEVIRAKLNNDADAQQKQEMYNKFLVTNSRSYNQVYRHHEKHLGNASVMSWRIYLENMVWFGVLIPMFVGKWFLDFDFIQKYLAIGDIFFFSKKSFFSQMYEEFDQLVERKINIGMMDYSRIDQLMWGYGPLKHADDYLESEKYEPKHCNVYAGMKTALFFMAMFYIKLRFKAYGVLGVLAPRCSWRIMQLLFFCLIATIGEKIYLFNHRNVPDNTMIEKTKEEFQAYQHQPKLNPWHKQISV</sequence>
<evidence type="ECO:0000313" key="4">
    <source>
        <dbReference type="EMBL" id="MBC1197838.1"/>
    </source>
</evidence>
<dbReference type="InterPro" id="IPR036188">
    <property type="entry name" value="FAD/NAD-bd_sf"/>
</dbReference>
<dbReference type="Pfam" id="PF04820">
    <property type="entry name" value="Trp_halogenase"/>
    <property type="match status" value="1"/>
</dbReference>
<dbReference type="InterPro" id="IPR050816">
    <property type="entry name" value="Flavin-dep_Halogenase_NPB"/>
</dbReference>
<dbReference type="SUPFAM" id="SSF51905">
    <property type="entry name" value="FAD/NAD(P)-binding domain"/>
    <property type="match status" value="1"/>
</dbReference>
<comment type="similarity">
    <text evidence="3">Belongs to the flavin-dependent halogenase family. Bacterial tryptophan halogenase subfamily.</text>
</comment>
<dbReference type="InterPro" id="IPR006905">
    <property type="entry name" value="Flavin_halogenase"/>
</dbReference>
<keyword evidence="2" id="KW-0503">Monooxygenase</keyword>
<dbReference type="AlphaFoldDB" id="A0A841V6J0"/>
<evidence type="ECO:0000256" key="3">
    <source>
        <dbReference type="ARBA" id="ARBA00038396"/>
    </source>
</evidence>
<proteinExistence type="inferred from homology"/>
<gene>
    <name evidence="4" type="ORF">H0901_21950</name>
</gene>
<dbReference type="EMBL" id="JACEGC010000181">
    <property type="protein sequence ID" value="MBC1197838.1"/>
    <property type="molecule type" value="Genomic_DNA"/>
</dbReference>
<organism evidence="4 5">
    <name type="scientific">Microcystis aeruginosa BLCC-F158</name>
    <dbReference type="NCBI Taxonomy" id="2755316"/>
    <lineage>
        <taxon>Bacteria</taxon>
        <taxon>Bacillati</taxon>
        <taxon>Cyanobacteriota</taxon>
        <taxon>Cyanophyceae</taxon>
        <taxon>Oscillatoriophycideae</taxon>
        <taxon>Chroococcales</taxon>
        <taxon>Microcystaceae</taxon>
        <taxon>Microcystis</taxon>
    </lineage>
</organism>
<dbReference type="RefSeq" id="WP_185241259.1">
    <property type="nucleotide sequence ID" value="NZ_JACEGC010000181.1"/>
</dbReference>
<dbReference type="PANTHER" id="PTHR43747:SF5">
    <property type="entry name" value="FAD-BINDING DOMAIN-CONTAINING PROTEIN"/>
    <property type="match status" value="1"/>
</dbReference>
<accession>A0A841V6J0</accession>
<evidence type="ECO:0000313" key="5">
    <source>
        <dbReference type="Proteomes" id="UP000525432"/>
    </source>
</evidence>
<dbReference type="GO" id="GO:0004497">
    <property type="term" value="F:monooxygenase activity"/>
    <property type="evidence" value="ECO:0007669"/>
    <property type="project" value="UniProtKB-KW"/>
</dbReference>